<evidence type="ECO:0000313" key="3">
    <source>
        <dbReference type="Proteomes" id="UP000184404"/>
    </source>
</evidence>
<dbReference type="Gene3D" id="3.60.40.10">
    <property type="entry name" value="PPM-type phosphatase domain"/>
    <property type="match status" value="1"/>
</dbReference>
<evidence type="ECO:0000313" key="2">
    <source>
        <dbReference type="EMBL" id="SHE79603.1"/>
    </source>
</evidence>
<feature type="domain" description="PPM-type phosphatase" evidence="1">
    <location>
        <begin position="4"/>
        <end position="234"/>
    </location>
</feature>
<dbReference type="GO" id="GO:0004722">
    <property type="term" value="F:protein serine/threonine phosphatase activity"/>
    <property type="evidence" value="ECO:0007669"/>
    <property type="project" value="InterPro"/>
</dbReference>
<dbReference type="InterPro" id="IPR015655">
    <property type="entry name" value="PP2C"/>
</dbReference>
<name>A0A1M4WEW0_9FIRM</name>
<reference evidence="2 3" key="1">
    <citation type="submission" date="2016-11" db="EMBL/GenBank/DDBJ databases">
        <authorList>
            <person name="Jaros S."/>
            <person name="Januszkiewicz K."/>
            <person name="Wedrychowicz H."/>
        </authorList>
    </citation>
    <scope>NUCLEOTIDE SEQUENCE [LARGE SCALE GENOMIC DNA]</scope>
    <source>
        <strain evidence="2 3">DSM 10502</strain>
    </source>
</reference>
<protein>
    <submittedName>
        <fullName evidence="2">Protein phosphatase</fullName>
    </submittedName>
</protein>
<dbReference type="SMART" id="SM00331">
    <property type="entry name" value="PP2C_SIG"/>
    <property type="match status" value="1"/>
</dbReference>
<dbReference type="EMBL" id="FQUG01000004">
    <property type="protein sequence ID" value="SHE79603.1"/>
    <property type="molecule type" value="Genomic_DNA"/>
</dbReference>
<keyword evidence="3" id="KW-1185">Reference proteome</keyword>
<gene>
    <name evidence="2" type="ORF">SAMN02745190_01204</name>
</gene>
<dbReference type="STRING" id="1123243.SAMN02745190_01204"/>
<dbReference type="Proteomes" id="UP000184404">
    <property type="component" value="Unassembled WGS sequence"/>
</dbReference>
<evidence type="ECO:0000259" key="1">
    <source>
        <dbReference type="PROSITE" id="PS51746"/>
    </source>
</evidence>
<dbReference type="Pfam" id="PF13672">
    <property type="entry name" value="PP2C_2"/>
    <property type="match status" value="1"/>
</dbReference>
<accession>A0A1M4WEW0</accession>
<dbReference type="SUPFAM" id="SSF81606">
    <property type="entry name" value="PP2C-like"/>
    <property type="match status" value="1"/>
</dbReference>
<dbReference type="PANTHER" id="PTHR47992">
    <property type="entry name" value="PROTEIN PHOSPHATASE"/>
    <property type="match status" value="1"/>
</dbReference>
<sequence>MVSKVYAATDIGSTRPMNEDSFACMASDTYVVADGMGGHAAGEVASHIFVDTVQEVLDGASNIDELALKNAVLKANDEILQKVSVHPEYAGMGTTATLFHADVDVCVFAHVGDSRLYHIHDGNITQLTKDHSFVQDLIEKGKITPEEARNHPKRNMLMRAVGVEENLKVDTGRFGTSDGDIVLLCTDGLYTVVSDEDICRILTEETSQDKAALLVKAALDAGSRDNITAVVVDYHA</sequence>
<dbReference type="PROSITE" id="PS51746">
    <property type="entry name" value="PPM_2"/>
    <property type="match status" value="1"/>
</dbReference>
<dbReference type="PROSITE" id="PS50817">
    <property type="entry name" value="INTEIN_N_TER"/>
    <property type="match status" value="1"/>
</dbReference>
<dbReference type="GO" id="GO:0016539">
    <property type="term" value="P:intein-mediated protein splicing"/>
    <property type="evidence" value="ECO:0007669"/>
    <property type="project" value="InterPro"/>
</dbReference>
<dbReference type="NCBIfam" id="NF033484">
    <property type="entry name" value="Stp1_PP2C_phos"/>
    <property type="match status" value="1"/>
</dbReference>
<organism evidence="2 3">
    <name type="scientific">Schwartzia succinivorans DSM 10502</name>
    <dbReference type="NCBI Taxonomy" id="1123243"/>
    <lineage>
        <taxon>Bacteria</taxon>
        <taxon>Bacillati</taxon>
        <taxon>Bacillota</taxon>
        <taxon>Negativicutes</taxon>
        <taxon>Selenomonadales</taxon>
        <taxon>Selenomonadaceae</taxon>
        <taxon>Schwartzia</taxon>
    </lineage>
</organism>
<dbReference type="InterPro" id="IPR036457">
    <property type="entry name" value="PPM-type-like_dom_sf"/>
</dbReference>
<proteinExistence type="predicted"/>
<dbReference type="CDD" id="cd00143">
    <property type="entry name" value="PP2Cc"/>
    <property type="match status" value="1"/>
</dbReference>
<dbReference type="InterPro" id="IPR001932">
    <property type="entry name" value="PPM-type_phosphatase-like_dom"/>
</dbReference>
<dbReference type="SMART" id="SM00332">
    <property type="entry name" value="PP2Cc"/>
    <property type="match status" value="1"/>
</dbReference>
<dbReference type="InterPro" id="IPR006141">
    <property type="entry name" value="Intein_N"/>
</dbReference>
<dbReference type="AlphaFoldDB" id="A0A1M4WEW0"/>